<dbReference type="AlphaFoldDB" id="A0A344TTL7"/>
<evidence type="ECO:0000313" key="1">
    <source>
        <dbReference type="EMBL" id="AXE21988.1"/>
    </source>
</evidence>
<reference evidence="1 2" key="1">
    <citation type="submission" date="2018-07" db="EMBL/GenBank/DDBJ databases">
        <title>Genome sequencing of Runella.</title>
        <authorList>
            <person name="Baek M.-G."/>
            <person name="Yi H."/>
        </authorList>
    </citation>
    <scope>NUCLEOTIDE SEQUENCE [LARGE SCALE GENOMIC DNA]</scope>
    <source>
        <strain evidence="1 2">HYN0085</strain>
        <plasmid evidence="1 2">unnamed5</plasmid>
    </source>
</reference>
<dbReference type="InterPro" id="IPR047647">
    <property type="entry name" value="ISAs1_transpos"/>
</dbReference>
<keyword evidence="2" id="KW-1185">Reference proteome</keyword>
<evidence type="ECO:0000313" key="2">
    <source>
        <dbReference type="Proteomes" id="UP000251993"/>
    </source>
</evidence>
<dbReference type="InterPro" id="IPR051698">
    <property type="entry name" value="Transposase_11-like"/>
</dbReference>
<gene>
    <name evidence="1" type="ORF">DR864_29425</name>
</gene>
<geneLocation type="plasmid" evidence="1 2">
    <name>unnamed5</name>
</geneLocation>
<dbReference type="EMBL" id="CP030855">
    <property type="protein sequence ID" value="AXE21988.1"/>
    <property type="molecule type" value="Genomic_DNA"/>
</dbReference>
<dbReference type="OrthoDB" id="9815086at2"/>
<name>A0A344TTL7_9BACT</name>
<organism evidence="1 2">
    <name type="scientific">Runella rosea</name>
    <dbReference type="NCBI Taxonomy" id="2259595"/>
    <lineage>
        <taxon>Bacteria</taxon>
        <taxon>Pseudomonadati</taxon>
        <taxon>Bacteroidota</taxon>
        <taxon>Cytophagia</taxon>
        <taxon>Cytophagales</taxon>
        <taxon>Spirosomataceae</taxon>
        <taxon>Runella</taxon>
    </lineage>
</organism>
<dbReference type="PANTHER" id="PTHR30298">
    <property type="entry name" value="H REPEAT-ASSOCIATED PREDICTED TRANSPOSASE"/>
    <property type="match status" value="1"/>
</dbReference>
<dbReference type="NCBIfam" id="NF033564">
    <property type="entry name" value="transpos_ISAs1"/>
    <property type="match status" value="1"/>
</dbReference>
<protein>
    <submittedName>
        <fullName evidence="1">ISAs1 family transposase</fullName>
    </submittedName>
</protein>
<dbReference type="PANTHER" id="PTHR30298:SF0">
    <property type="entry name" value="PROTEIN YBFL-RELATED"/>
    <property type="match status" value="1"/>
</dbReference>
<dbReference type="Proteomes" id="UP000251993">
    <property type="component" value="Plasmid unnamed5"/>
</dbReference>
<sequence>MTNTACPAKITTFFQLLEQTPDLDMRNNRGVNWFERSKSCLKTDISRDLAHGRAEKRTIMVSEKLDFIDTAQEWVGLNSIIYVESSRWVNRKEQHSKRYYISSLSGCSAAQMGYYIRLHWSIENEQHWHLDVTFDEDGCQVRGS</sequence>
<accession>A0A344TTL7</accession>
<dbReference type="KEGG" id="run:DR864_29425"/>
<proteinExistence type="predicted"/>
<keyword evidence="1" id="KW-0614">Plasmid</keyword>